<name>A0A2L2BSL6_9MICO</name>
<feature type="site" description="Transition state stabilizer" evidence="6">
    <location>
        <position position="157"/>
    </location>
</feature>
<comment type="catalytic activity">
    <reaction evidence="6">
        <text>acetate + ATP = acetyl phosphate + ADP</text>
        <dbReference type="Rhea" id="RHEA:11352"/>
        <dbReference type="ChEBI" id="CHEBI:22191"/>
        <dbReference type="ChEBI" id="CHEBI:30089"/>
        <dbReference type="ChEBI" id="CHEBI:30616"/>
        <dbReference type="ChEBI" id="CHEBI:456216"/>
        <dbReference type="EC" id="2.7.2.1"/>
    </reaction>
</comment>
<dbReference type="GO" id="GO:0008776">
    <property type="term" value="F:acetate kinase activity"/>
    <property type="evidence" value="ECO:0007669"/>
    <property type="project" value="UniProtKB-UniRule"/>
</dbReference>
<feature type="binding site" evidence="6">
    <location>
        <position position="68"/>
    </location>
    <ligand>
        <name>substrate</name>
    </ligand>
</feature>
<evidence type="ECO:0000256" key="6">
    <source>
        <dbReference type="HAMAP-Rule" id="MF_00020"/>
    </source>
</evidence>
<dbReference type="GO" id="GO:0005524">
    <property type="term" value="F:ATP binding"/>
    <property type="evidence" value="ECO:0007669"/>
    <property type="project" value="UniProtKB-KW"/>
</dbReference>
<gene>
    <name evidence="6" type="primary">ackA</name>
    <name evidence="8" type="ORF">C3B54_111738</name>
</gene>
<dbReference type="GO" id="GO:0000287">
    <property type="term" value="F:magnesium ion binding"/>
    <property type="evidence" value="ECO:0007669"/>
    <property type="project" value="UniProtKB-UniRule"/>
</dbReference>
<feature type="site" description="Transition state stabilizer" evidence="6">
    <location>
        <position position="218"/>
    </location>
</feature>
<evidence type="ECO:0000256" key="5">
    <source>
        <dbReference type="ARBA" id="ARBA00022840"/>
    </source>
</evidence>
<dbReference type="InterPro" id="IPR004372">
    <property type="entry name" value="Ac/propionate_kinase"/>
</dbReference>
<comment type="cofactor">
    <cofactor evidence="6">
        <name>Mg(2+)</name>
        <dbReference type="ChEBI" id="CHEBI:18420"/>
    </cofactor>
    <cofactor evidence="6">
        <name>Mn(2+)</name>
        <dbReference type="ChEBI" id="CHEBI:29035"/>
    </cofactor>
    <text evidence="6">Mg(2+). Can also accept Mn(2+).</text>
</comment>
<dbReference type="InterPro" id="IPR043129">
    <property type="entry name" value="ATPase_NBD"/>
</dbReference>
<keyword evidence="2 6" id="KW-0808">Transferase</keyword>
<feature type="binding site" evidence="6">
    <location>
        <begin position="185"/>
        <end position="189"/>
    </location>
    <ligand>
        <name>ATP</name>
        <dbReference type="ChEBI" id="CHEBI:30616"/>
    </ligand>
</feature>
<dbReference type="EMBL" id="CP026923">
    <property type="protein sequence ID" value="AVG24665.1"/>
    <property type="molecule type" value="Genomic_DNA"/>
</dbReference>
<proteinExistence type="inferred from homology"/>
<dbReference type="InterPro" id="IPR023865">
    <property type="entry name" value="Aliphatic_acid_kinase_CS"/>
</dbReference>
<dbReference type="Pfam" id="PF00871">
    <property type="entry name" value="Acetate_kinase"/>
    <property type="match status" value="1"/>
</dbReference>
<dbReference type="RefSeq" id="WP_104914114.1">
    <property type="nucleotide sequence ID" value="NZ_CP026923.1"/>
</dbReference>
<dbReference type="PROSITE" id="PS01075">
    <property type="entry name" value="ACETATE_KINASE_1"/>
    <property type="match status" value="1"/>
</dbReference>
<dbReference type="EC" id="2.7.2.1" evidence="6"/>
<sequence>MTQVLVVNSGSSSVKYQVIDLPSEQVVDKGQRDRVGIDGGDFATHKEAIADIVASLPANVSLDLVGHRVVHGGARFTRPVLIDQDVISGIEKVRALAPLHNPANLEGIHAVTEVMPQLPQVAVFDTAFFSTLSPAAYDYALPRDLVEKYGIRKYGFHGTSHDYVTGELSRLMPPSEKPVRVVSFHLGNGSSVAAVRGGVAVDTSMGLTPLAGLVMGTRSGDIDPSVVLYLQREAGLSPEQVDEVLNRNSGLLGLSGHSDMRDLYEHAEHGDPDALHALDVWTWRAKHYLGAYLAQLGGLDAIVFTGGIGENSPELRLSAVSDLEGLGIHIDESRNKAESGEPRLISADGSSVSLWVIPTNEELHIARIATRHCESARKKTDLRP</sequence>
<keyword evidence="5 6" id="KW-0067">ATP-binding</keyword>
<dbReference type="GO" id="GO:0005737">
    <property type="term" value="C:cytoplasm"/>
    <property type="evidence" value="ECO:0007669"/>
    <property type="project" value="UniProtKB-SubCell"/>
</dbReference>
<dbReference type="AlphaFoldDB" id="A0A2L2BSL6"/>
<comment type="similarity">
    <text evidence="1 6 7">Belongs to the acetokinase family.</text>
</comment>
<comment type="function">
    <text evidence="6">Catalyzes the formation of acetyl phosphate from acetate and ATP. Can also catalyze the reverse reaction.</text>
</comment>
<dbReference type="SUPFAM" id="SSF53067">
    <property type="entry name" value="Actin-like ATPase domain"/>
    <property type="match status" value="2"/>
</dbReference>
<dbReference type="PIRSF" id="PIRSF000722">
    <property type="entry name" value="Acetate_prop_kin"/>
    <property type="match status" value="1"/>
</dbReference>
<keyword evidence="6" id="KW-0479">Metal-binding</keyword>
<feature type="binding site" evidence="6">
    <location>
        <position position="15"/>
    </location>
    <ligand>
        <name>ATP</name>
        <dbReference type="ChEBI" id="CHEBI:30616"/>
    </ligand>
</feature>
<dbReference type="PROSITE" id="PS01076">
    <property type="entry name" value="ACETATE_KINASE_2"/>
    <property type="match status" value="1"/>
</dbReference>
<dbReference type="OrthoDB" id="9802453at2"/>
<dbReference type="PANTHER" id="PTHR21060:SF15">
    <property type="entry name" value="ACETATE KINASE-RELATED"/>
    <property type="match status" value="1"/>
</dbReference>
<reference evidence="8 9" key="1">
    <citation type="submission" date="2018-02" db="EMBL/GenBank/DDBJ databases">
        <title>Complete genome of the streamlined marine actinobacterium Pontimonas salivibrio CL-TW6 adapted to coastal planktonic lifestype.</title>
        <authorList>
            <person name="Cho B.C."/>
            <person name="Hardies S.C."/>
            <person name="Jang G.I."/>
            <person name="Hwang C.Y."/>
        </authorList>
    </citation>
    <scope>NUCLEOTIDE SEQUENCE [LARGE SCALE GENOMIC DNA]</scope>
    <source>
        <strain evidence="8 9">CL-TW6</strain>
    </source>
</reference>
<dbReference type="NCBIfam" id="TIGR00016">
    <property type="entry name" value="ackA"/>
    <property type="match status" value="1"/>
</dbReference>
<organism evidence="8 9">
    <name type="scientific">Pontimonas salivibrio</name>
    <dbReference type="NCBI Taxonomy" id="1159327"/>
    <lineage>
        <taxon>Bacteria</taxon>
        <taxon>Bacillati</taxon>
        <taxon>Actinomycetota</taxon>
        <taxon>Actinomycetes</taxon>
        <taxon>Micrococcales</taxon>
        <taxon>Microbacteriaceae</taxon>
        <taxon>Pontimonas</taxon>
    </lineage>
</organism>
<evidence type="ECO:0000256" key="7">
    <source>
        <dbReference type="RuleBase" id="RU003835"/>
    </source>
</evidence>
<dbReference type="Gene3D" id="3.30.420.40">
    <property type="match status" value="2"/>
</dbReference>
<comment type="pathway">
    <text evidence="6">Metabolic intermediate biosynthesis; acetyl-CoA biosynthesis; acetyl-CoA from acetate: step 1/2.</text>
</comment>
<evidence type="ECO:0000313" key="8">
    <source>
        <dbReference type="EMBL" id="AVG24665.1"/>
    </source>
</evidence>
<comment type="subunit">
    <text evidence="6">Homodimer.</text>
</comment>
<protein>
    <recommendedName>
        <fullName evidence="6">Acetate kinase</fullName>
        <ecNumber evidence="6">2.7.2.1</ecNumber>
    </recommendedName>
    <alternativeName>
        <fullName evidence="6">Acetokinase</fullName>
    </alternativeName>
</protein>
<keyword evidence="3 6" id="KW-0547">Nucleotide-binding</keyword>
<evidence type="ECO:0000256" key="1">
    <source>
        <dbReference type="ARBA" id="ARBA00008748"/>
    </source>
</evidence>
<dbReference type="GO" id="GO:0006083">
    <property type="term" value="P:acetate metabolic process"/>
    <property type="evidence" value="ECO:0007669"/>
    <property type="project" value="TreeGrafter"/>
</dbReference>
<keyword evidence="4 6" id="KW-0418">Kinase</keyword>
<feature type="binding site" evidence="6">
    <location>
        <position position="8"/>
    </location>
    <ligand>
        <name>Mg(2+)</name>
        <dbReference type="ChEBI" id="CHEBI:18420"/>
    </ligand>
</feature>
<feature type="binding site" evidence="6">
    <location>
        <begin position="307"/>
        <end position="311"/>
    </location>
    <ligand>
        <name>ATP</name>
        <dbReference type="ChEBI" id="CHEBI:30616"/>
    </ligand>
</feature>
<keyword evidence="9" id="KW-1185">Reference proteome</keyword>
<dbReference type="GO" id="GO:0006085">
    <property type="term" value="P:acetyl-CoA biosynthetic process"/>
    <property type="evidence" value="ECO:0007669"/>
    <property type="project" value="UniProtKB-UniRule"/>
</dbReference>
<keyword evidence="6" id="KW-0460">Magnesium</keyword>
<dbReference type="HAMAP" id="MF_00020">
    <property type="entry name" value="Acetate_kinase"/>
    <property type="match status" value="1"/>
</dbReference>
<comment type="subcellular location">
    <subcellularLocation>
        <location evidence="6">Cytoplasm</location>
    </subcellularLocation>
</comment>
<feature type="binding site" evidence="6">
    <location>
        <begin position="259"/>
        <end position="261"/>
    </location>
    <ligand>
        <name>ATP</name>
        <dbReference type="ChEBI" id="CHEBI:30616"/>
    </ligand>
</feature>
<dbReference type="KEGG" id="psai:C3B54_111738"/>
<dbReference type="InterPro" id="IPR000890">
    <property type="entry name" value="Aliphatic_acid_kin_short-chain"/>
</dbReference>
<evidence type="ECO:0000313" key="9">
    <source>
        <dbReference type="Proteomes" id="UP000243077"/>
    </source>
</evidence>
<dbReference type="PRINTS" id="PR00471">
    <property type="entry name" value="ACETATEKNASE"/>
</dbReference>
<dbReference type="UniPathway" id="UPA00340">
    <property type="reaction ID" value="UER00458"/>
</dbReference>
<accession>A0A2L2BSL6</accession>
<dbReference type="PANTHER" id="PTHR21060">
    <property type="entry name" value="ACETATE KINASE"/>
    <property type="match status" value="1"/>
</dbReference>
<evidence type="ECO:0000256" key="3">
    <source>
        <dbReference type="ARBA" id="ARBA00022741"/>
    </source>
</evidence>
<keyword evidence="6" id="KW-0963">Cytoplasm</keyword>
<dbReference type="CDD" id="cd24010">
    <property type="entry name" value="ASKHA_NBD_AcK_PK"/>
    <property type="match status" value="1"/>
</dbReference>
<feature type="binding site" evidence="6">
    <location>
        <position position="361"/>
    </location>
    <ligand>
        <name>Mg(2+)</name>
        <dbReference type="ChEBI" id="CHEBI:18420"/>
    </ligand>
</feature>
<evidence type="ECO:0000256" key="2">
    <source>
        <dbReference type="ARBA" id="ARBA00022679"/>
    </source>
</evidence>
<feature type="active site" description="Proton donor/acceptor" evidence="6">
    <location>
        <position position="125"/>
    </location>
</feature>
<dbReference type="Proteomes" id="UP000243077">
    <property type="component" value="Chromosome"/>
</dbReference>
<evidence type="ECO:0000256" key="4">
    <source>
        <dbReference type="ARBA" id="ARBA00022777"/>
    </source>
</evidence>